<evidence type="ECO:0000313" key="5">
    <source>
        <dbReference type="Proteomes" id="UP000011016"/>
    </source>
</evidence>
<dbReference type="EMBL" id="AHAE01000078">
    <property type="protein sequence ID" value="EJZ81413.1"/>
    <property type="molecule type" value="Genomic_DNA"/>
</dbReference>
<dbReference type="GO" id="GO:0008483">
    <property type="term" value="F:transaminase activity"/>
    <property type="evidence" value="ECO:0007669"/>
    <property type="project" value="UniProtKB-KW"/>
</dbReference>
<dbReference type="GO" id="GO:0016829">
    <property type="term" value="F:lyase activity"/>
    <property type="evidence" value="ECO:0007669"/>
    <property type="project" value="UniProtKB-KW"/>
</dbReference>
<dbReference type="InterPro" id="IPR015422">
    <property type="entry name" value="PyrdxlP-dep_Trfase_small"/>
</dbReference>
<dbReference type="HOGENOM" id="CLU_003433_2_2_11"/>
<dbReference type="PANTHER" id="PTHR43586:SF21">
    <property type="entry name" value="PYRIDOXAL PHOSPHATE (PLP)-DEPENDENT ASPARTATE AMINOTRANSFERASE SUPERFAMILY"/>
    <property type="match status" value="1"/>
</dbReference>
<organism evidence="2 5">
    <name type="scientific">Corynebacterium otitidis ATCC 51513</name>
    <dbReference type="NCBI Taxonomy" id="883169"/>
    <lineage>
        <taxon>Bacteria</taxon>
        <taxon>Bacillati</taxon>
        <taxon>Actinomycetota</taxon>
        <taxon>Actinomycetes</taxon>
        <taxon>Mycobacteriales</taxon>
        <taxon>Corynebacteriaceae</taxon>
        <taxon>Corynebacterium</taxon>
    </lineage>
</organism>
<comment type="caution">
    <text evidence="2">The sequence shown here is derived from an EMBL/GenBank/DDBJ whole genome shotgun (WGS) entry which is preliminary data.</text>
</comment>
<accession>I7KK20</accession>
<dbReference type="AlphaFoldDB" id="I7KK20"/>
<keyword evidence="2" id="KW-0456">Lyase</keyword>
<name>I7KK20_9CORY</name>
<evidence type="ECO:0000313" key="3">
    <source>
        <dbReference type="EMBL" id="EJZ81413.1"/>
    </source>
</evidence>
<dbReference type="EC" id="2.6.1.-" evidence="2"/>
<dbReference type="OrthoDB" id="7592443at2"/>
<dbReference type="Proteomes" id="UP000011016">
    <property type="component" value="Unassembled WGS sequence"/>
</dbReference>
<dbReference type="eggNOG" id="COG0520">
    <property type="taxonomic scope" value="Bacteria"/>
</dbReference>
<dbReference type="Proteomes" id="UP000006078">
    <property type="component" value="Unassembled WGS sequence"/>
</dbReference>
<proteinExistence type="predicted"/>
<reference evidence="3 4" key="2">
    <citation type="submission" date="2012-08" db="EMBL/GenBank/DDBJ databases">
        <title>The Genome Sequence of Turicella otitidis ATCC 51513.</title>
        <authorList>
            <consortium name="The Broad Institute Genome Sequencing Platform"/>
            <person name="Earl A."/>
            <person name="Ward D."/>
            <person name="Feldgarden M."/>
            <person name="Gevers D."/>
            <person name="Huys G."/>
            <person name="Walker B."/>
            <person name="Young S.K."/>
            <person name="Zeng Q."/>
            <person name="Gargeya S."/>
            <person name="Fitzgerald M."/>
            <person name="Haas B."/>
            <person name="Abouelleil A."/>
            <person name="Alvarado L."/>
            <person name="Arachchi H.M."/>
            <person name="Berlin A.M."/>
            <person name="Chapman S.B."/>
            <person name="Goldberg J."/>
            <person name="Griggs A."/>
            <person name="Gujja S."/>
            <person name="Hansen M."/>
            <person name="Howarth C."/>
            <person name="Imamovic A."/>
            <person name="Larimer J."/>
            <person name="McCowen C."/>
            <person name="Montmayeur A."/>
            <person name="Murphy C."/>
            <person name="Neiman D."/>
            <person name="Pearson M."/>
            <person name="Priest M."/>
            <person name="Roberts A."/>
            <person name="Saif S."/>
            <person name="Shea T."/>
            <person name="Sisk P."/>
            <person name="Sykes S."/>
            <person name="Wortman J."/>
            <person name="Nusbaum C."/>
            <person name="Birren B."/>
        </authorList>
    </citation>
    <scope>NUCLEOTIDE SEQUENCE [LARGE SCALE GENOMIC DNA]</scope>
    <source>
        <strain evidence="3 4">ATCC 51513</strain>
    </source>
</reference>
<dbReference type="InterPro" id="IPR015421">
    <property type="entry name" value="PyrdxlP-dep_Trfase_major"/>
</dbReference>
<dbReference type="Gene3D" id="3.40.640.10">
    <property type="entry name" value="Type I PLP-dependent aspartate aminotransferase-like (Major domain)"/>
    <property type="match status" value="1"/>
</dbReference>
<dbReference type="STRING" id="29321.AAV33_08255"/>
<dbReference type="Pfam" id="PF00266">
    <property type="entry name" value="Aminotran_5"/>
    <property type="match status" value="1"/>
</dbReference>
<evidence type="ECO:0000313" key="4">
    <source>
        <dbReference type="Proteomes" id="UP000006078"/>
    </source>
</evidence>
<dbReference type="Gene3D" id="3.90.1150.10">
    <property type="entry name" value="Aspartate Aminotransferase, domain 1"/>
    <property type="match status" value="1"/>
</dbReference>
<keyword evidence="2" id="KW-0032">Aminotransferase</keyword>
<feature type="domain" description="Aminotransferase class V" evidence="1">
    <location>
        <begin position="70"/>
        <end position="404"/>
    </location>
</feature>
<sequence>MGFDVASVRGLYASLGEEWTYLNAHDAPQVPVKVDGGIVRALRTANNRLSREESGSHRRLSARPRFEGDLYLAAARAAVADLVGATADRVVLGPSLEHLYRDLIRAMRPVLRYDSSVVLSRHDRPALHRALDTPAARTVVAEPDLATGLLPAGQYDDIVDRTTRLVSFPAAHDLLGTITPVKEIVSRAHAHSRLWVLVDATAYASYRLVEAEDWDADIIGLDFAALGGPQLGALVFRDPRMVRRLDALNPAAPEGSVLALESPVSAALAGGVAPLVEHIARLGGVGESGPRRARLKASAREVGRHFSQLARELVTFLASLPAVHVLGVSGEEGLDLEADRLPRLSFMVEGVPAETVQRRLTDNGLLTTLAPESLLLDAMGVREAGGAVTVSLAAFNRVKDVEHLTRAVASLA</sequence>
<evidence type="ECO:0000259" key="1">
    <source>
        <dbReference type="Pfam" id="PF00266"/>
    </source>
</evidence>
<dbReference type="EMBL" id="CAJZ01000195">
    <property type="protein sequence ID" value="CCI84045.1"/>
    <property type="molecule type" value="Genomic_DNA"/>
</dbReference>
<dbReference type="PANTHER" id="PTHR43586">
    <property type="entry name" value="CYSTEINE DESULFURASE"/>
    <property type="match status" value="1"/>
</dbReference>
<dbReference type="InterPro" id="IPR015424">
    <property type="entry name" value="PyrdxlP-dep_Trfase"/>
</dbReference>
<dbReference type="RefSeq" id="WP_004601574.1">
    <property type="nucleotide sequence ID" value="NZ_HF541868.1"/>
</dbReference>
<dbReference type="SUPFAM" id="SSF53383">
    <property type="entry name" value="PLP-dependent transferases"/>
    <property type="match status" value="1"/>
</dbReference>
<reference evidence="2 5" key="1">
    <citation type="journal article" date="2012" name="J. Bacteriol.">
        <title>Draft Genome Sequence of Turicella otitidis ATCC 51513, Isolated from Middle Ear Fluid from a Child with Otitis Media.</title>
        <authorList>
            <person name="Brinkrolf K."/>
            <person name="Schneider J."/>
            <person name="Knecht M."/>
            <person name="Ruckert C."/>
            <person name="Tauch A."/>
        </authorList>
    </citation>
    <scope>NUCLEOTIDE SEQUENCE [LARGE SCALE GENOMIC DNA]</scope>
    <source>
        <strain evidence="2 5">ATCC 51513</strain>
    </source>
</reference>
<keyword evidence="2" id="KW-0808">Transferase</keyword>
<keyword evidence="4" id="KW-1185">Reference proteome</keyword>
<protein>
    <submittedName>
        <fullName evidence="2">Selenocysteine lyase</fullName>
        <ecNumber evidence="2">2.6.1.-</ecNumber>
    </submittedName>
</protein>
<evidence type="ECO:0000313" key="2">
    <source>
        <dbReference type="EMBL" id="CCI84045.1"/>
    </source>
</evidence>
<dbReference type="PATRIC" id="fig|883169.3.peg.1622"/>
<dbReference type="InterPro" id="IPR000192">
    <property type="entry name" value="Aminotrans_V_dom"/>
</dbReference>
<gene>
    <name evidence="2" type="ORF">BN46_1323</name>
    <name evidence="3" type="ORF">HMPREF9719_01684</name>
</gene>